<dbReference type="EMBL" id="JAGEMK010000002">
    <property type="protein sequence ID" value="MBO1751078.1"/>
    <property type="molecule type" value="Genomic_DNA"/>
</dbReference>
<evidence type="ECO:0000313" key="2">
    <source>
        <dbReference type="EMBL" id="MBO1751078.1"/>
    </source>
</evidence>
<feature type="transmembrane region" description="Helical" evidence="1">
    <location>
        <begin position="191"/>
        <end position="209"/>
    </location>
</feature>
<dbReference type="AlphaFoldDB" id="A0A939LNX7"/>
<comment type="caution">
    <text evidence="2">The sequence shown here is derived from an EMBL/GenBank/DDBJ whole genome shotgun (WGS) entry which is preliminary data.</text>
</comment>
<keyword evidence="1" id="KW-1133">Transmembrane helix</keyword>
<accession>A0A939LNX7</accession>
<keyword evidence="1" id="KW-0472">Membrane</keyword>
<evidence type="ECO:0008006" key="4">
    <source>
        <dbReference type="Google" id="ProtNLM"/>
    </source>
</evidence>
<evidence type="ECO:0000313" key="3">
    <source>
        <dbReference type="Proteomes" id="UP000664209"/>
    </source>
</evidence>
<feature type="transmembrane region" description="Helical" evidence="1">
    <location>
        <begin position="268"/>
        <end position="289"/>
    </location>
</feature>
<organism evidence="2 3">
    <name type="scientific">Actinotalea soli</name>
    <dbReference type="NCBI Taxonomy" id="2819234"/>
    <lineage>
        <taxon>Bacteria</taxon>
        <taxon>Bacillati</taxon>
        <taxon>Actinomycetota</taxon>
        <taxon>Actinomycetes</taxon>
        <taxon>Micrococcales</taxon>
        <taxon>Cellulomonadaceae</taxon>
        <taxon>Actinotalea</taxon>
    </lineage>
</organism>
<sequence length="295" mass="29843">MSVTSTTPGTARAAAATRSGPTFVRLLAAEWTKLTSLRSPWWVAGVTVAVAAAITYLSAQASSGDPGFQPFDSLSSGLVLAQVGPLVLGVLAGAGEYRTGAFRTTFTLVPRRWPVLAAQTLVVAAFALGLGVLATVACVLGVLPAAASRDIPLDLTAGETPAVLLAMTLFVVGLALLGFALGVILRRTVPAMVTALVVVLLLPVMLTLAGEMASEPADPASFSSTGEGPGPITVPGMLLTFSPGGAAQEMTVPASYQPVAGSPDMSPLGGGLVLGGWVLVLLAATGVRLRTRDVR</sequence>
<feature type="transmembrane region" description="Helical" evidence="1">
    <location>
        <begin position="74"/>
        <end position="94"/>
    </location>
</feature>
<gene>
    <name evidence="2" type="ORF">J4G33_04600</name>
</gene>
<feature type="transmembrane region" description="Helical" evidence="1">
    <location>
        <begin position="41"/>
        <end position="59"/>
    </location>
</feature>
<feature type="transmembrane region" description="Helical" evidence="1">
    <location>
        <begin position="115"/>
        <end position="143"/>
    </location>
</feature>
<evidence type="ECO:0000256" key="1">
    <source>
        <dbReference type="SAM" id="Phobius"/>
    </source>
</evidence>
<proteinExistence type="predicted"/>
<feature type="transmembrane region" description="Helical" evidence="1">
    <location>
        <begin position="163"/>
        <end position="184"/>
    </location>
</feature>
<name>A0A939LNX7_9CELL</name>
<dbReference type="RefSeq" id="WP_208054768.1">
    <property type="nucleotide sequence ID" value="NZ_JAGEMK010000002.1"/>
</dbReference>
<dbReference type="Proteomes" id="UP000664209">
    <property type="component" value="Unassembled WGS sequence"/>
</dbReference>
<protein>
    <recommendedName>
        <fullName evidence="4">ABC transporter permease</fullName>
    </recommendedName>
</protein>
<keyword evidence="1" id="KW-0812">Transmembrane</keyword>
<keyword evidence="3" id="KW-1185">Reference proteome</keyword>
<reference evidence="2" key="1">
    <citation type="submission" date="2021-03" db="EMBL/GenBank/DDBJ databases">
        <title>Actinotalea soli sp. nov., isolated from soil.</title>
        <authorList>
            <person name="Ping W."/>
            <person name="Zhang J."/>
        </authorList>
    </citation>
    <scope>NUCLEOTIDE SEQUENCE</scope>
    <source>
        <strain evidence="2">BY-33</strain>
    </source>
</reference>